<dbReference type="NCBIfam" id="TIGR01003">
    <property type="entry name" value="PTS_HPr_family"/>
    <property type="match status" value="1"/>
</dbReference>
<accession>A0ABT9IN44</accession>
<gene>
    <name evidence="10" type="primary">dhaM</name>
    <name evidence="10" type="ORF">Q9R02_07595</name>
</gene>
<dbReference type="SUPFAM" id="SSF53062">
    <property type="entry name" value="PTS system fructose IIA component-like"/>
    <property type="match status" value="1"/>
</dbReference>
<dbReference type="NCBIfam" id="TIGR02364">
    <property type="entry name" value="dha_pts"/>
    <property type="match status" value="1"/>
</dbReference>
<organism evidence="10 11">
    <name type="scientific">Arthrobacter horti</name>
    <dbReference type="NCBI Taxonomy" id="3068273"/>
    <lineage>
        <taxon>Bacteria</taxon>
        <taxon>Bacillati</taxon>
        <taxon>Actinomycetota</taxon>
        <taxon>Actinomycetes</taxon>
        <taxon>Micrococcales</taxon>
        <taxon>Micrococcaceae</taxon>
        <taxon>Arthrobacter</taxon>
    </lineage>
</organism>
<dbReference type="PROSITE" id="PS51096">
    <property type="entry name" value="PTS_EIIA_TYPE_4"/>
    <property type="match status" value="1"/>
</dbReference>
<evidence type="ECO:0000256" key="1">
    <source>
        <dbReference type="ARBA" id="ARBA00001113"/>
    </source>
</evidence>
<reference evidence="10 11" key="1">
    <citation type="submission" date="2023-08" db="EMBL/GenBank/DDBJ databases">
        <title>Arthrobacter horti sp. nov., isolated from forest soil.</title>
        <authorList>
            <person name="Park M."/>
        </authorList>
    </citation>
    <scope>NUCLEOTIDE SEQUENCE [LARGE SCALE GENOMIC DNA]</scope>
    <source>
        <strain evidence="10 11">YJM1</strain>
    </source>
</reference>
<dbReference type="InterPro" id="IPR000032">
    <property type="entry name" value="HPr-like"/>
</dbReference>
<dbReference type="InterPro" id="IPR035895">
    <property type="entry name" value="HPr-like_sf"/>
</dbReference>
<dbReference type="Proteomes" id="UP001232725">
    <property type="component" value="Unassembled WGS sequence"/>
</dbReference>
<comment type="function">
    <text evidence="2">Component of the dihydroxyacetone kinase complex, which is responsible for the phosphoenolpyruvate (PEP)-dependent phosphorylation of dihydroxyacetone. DhaM serves as the phosphoryl donor. Is phosphorylated by phosphoenolpyruvate in an EI- and HPr-dependent reaction, and a phosphorelay system on histidine residues finally leads to phosphoryl transfer to DhaL and dihydroxyacetone.</text>
</comment>
<keyword evidence="6 10" id="KW-0808">Transferase</keyword>
<dbReference type="InterPro" id="IPR012844">
    <property type="entry name" value="DhaM_N"/>
</dbReference>
<name>A0ABT9IN44_9MICC</name>
<comment type="caution">
    <text evidence="10">The sequence shown here is derived from an EMBL/GenBank/DDBJ whole genome shotgun (WGS) entry which is preliminary data.</text>
</comment>
<dbReference type="RefSeq" id="WP_305996050.1">
    <property type="nucleotide sequence ID" value="NZ_JAVALS010000003.1"/>
</dbReference>
<dbReference type="CDD" id="cd00367">
    <property type="entry name" value="PTS-HPr_like"/>
    <property type="match status" value="1"/>
</dbReference>
<dbReference type="Gene3D" id="3.40.50.510">
    <property type="entry name" value="Phosphotransferase system, mannose-type IIA component"/>
    <property type="match status" value="1"/>
</dbReference>
<evidence type="ECO:0000256" key="2">
    <source>
        <dbReference type="ARBA" id="ARBA00002788"/>
    </source>
</evidence>
<dbReference type="InterPro" id="IPR039643">
    <property type="entry name" value="DhaM"/>
</dbReference>
<dbReference type="EC" id="2.7.1.121" evidence="4"/>
<dbReference type="PANTHER" id="PTHR38594:SF1">
    <property type="entry name" value="PEP-DEPENDENT DIHYDROXYACETONE KINASE, PHOSPHORYL DONOR SUBUNIT DHAM"/>
    <property type="match status" value="1"/>
</dbReference>
<dbReference type="PANTHER" id="PTHR38594">
    <property type="entry name" value="PEP-DEPENDENT DIHYDROXYACETONE KINASE, PHOSPHORYL DONOR SUBUNIT DHAM"/>
    <property type="match status" value="1"/>
</dbReference>
<dbReference type="Gene3D" id="3.30.1340.10">
    <property type="entry name" value="HPr-like"/>
    <property type="match status" value="1"/>
</dbReference>
<dbReference type="Pfam" id="PF03610">
    <property type="entry name" value="EIIA-man"/>
    <property type="match status" value="1"/>
</dbReference>
<feature type="domain" description="PTS EIIA type-4" evidence="8">
    <location>
        <begin position="2"/>
        <end position="127"/>
    </location>
</feature>
<sequence length="240" mass="23672">MTVGILVVSHSAKIAEGACELGAQMAPDVRLEAAGGTDDGRIGTSLEKVMAGVDAANTGDGAVILCDLGSAVMVAESALEFLGDPSDVALADAPLIEGLVAAAVAAQGGAGVAAVKAAAESALALQVQARIDGTVLLNGAGVRSASGPEPSRSVGGVIVEDFEVLNQLGLHARPAAVLAGYLGGLDVAVDINGADGQSVMMLMTLAAAQGSVLHVKASGPDARRAMDFIAEQCRSGFGEL</sequence>
<dbReference type="SUPFAM" id="SSF55594">
    <property type="entry name" value="HPr-like"/>
    <property type="match status" value="1"/>
</dbReference>
<evidence type="ECO:0000313" key="10">
    <source>
        <dbReference type="EMBL" id="MDP5227010.1"/>
    </source>
</evidence>
<feature type="domain" description="HPr" evidence="9">
    <location>
        <begin position="157"/>
        <end position="240"/>
    </location>
</feature>
<dbReference type="PROSITE" id="PS51350">
    <property type="entry name" value="PTS_HPR_DOM"/>
    <property type="match status" value="1"/>
</dbReference>
<comment type="function">
    <text evidence="3">General (non sugar-specific) component of the phosphoenolpyruvate-dependent sugar phosphotransferase system (sugar PTS). This major carbohydrate active-transport system catalyzes the phosphorylation of incoming sugar substrates concomitantly with their translocation across the cell membrane. The phosphoryl group from phosphoenolpyruvate (PEP) is transferred to the phosphoryl carrier protein HPr by enzyme I. Phospho-HPr then transfers it to the PTS EIIA domain.</text>
</comment>
<dbReference type="InterPro" id="IPR004701">
    <property type="entry name" value="PTS_EIIA_man-typ"/>
</dbReference>
<keyword evidence="11" id="KW-1185">Reference proteome</keyword>
<protein>
    <recommendedName>
        <fullName evidence="5">Phosphocarrier protein HPr</fullName>
        <ecNumber evidence="4">2.7.1.121</ecNumber>
    </recommendedName>
</protein>
<dbReference type="GO" id="GO:0047324">
    <property type="term" value="F:phosphoenolpyruvate-glycerone phosphotransferase activity"/>
    <property type="evidence" value="ECO:0007669"/>
    <property type="project" value="UniProtKB-EC"/>
</dbReference>
<proteinExistence type="predicted"/>
<dbReference type="InterPro" id="IPR036662">
    <property type="entry name" value="PTS_EIIA_man-typ_sf"/>
</dbReference>
<keyword evidence="10" id="KW-0418">Kinase</keyword>
<dbReference type="InterPro" id="IPR001020">
    <property type="entry name" value="PTS_HPr_His_P_site"/>
</dbReference>
<evidence type="ECO:0000256" key="4">
    <source>
        <dbReference type="ARBA" id="ARBA00012095"/>
    </source>
</evidence>
<dbReference type="Pfam" id="PF00381">
    <property type="entry name" value="PTS-HPr"/>
    <property type="match status" value="1"/>
</dbReference>
<dbReference type="EMBL" id="JAVALS010000003">
    <property type="protein sequence ID" value="MDP5227010.1"/>
    <property type="molecule type" value="Genomic_DNA"/>
</dbReference>
<comment type="catalytic activity">
    <reaction evidence="1">
        <text>dihydroxyacetone + phosphoenolpyruvate = dihydroxyacetone phosphate + pyruvate</text>
        <dbReference type="Rhea" id="RHEA:18381"/>
        <dbReference type="ChEBI" id="CHEBI:15361"/>
        <dbReference type="ChEBI" id="CHEBI:16016"/>
        <dbReference type="ChEBI" id="CHEBI:57642"/>
        <dbReference type="ChEBI" id="CHEBI:58702"/>
        <dbReference type="EC" id="2.7.1.121"/>
    </reaction>
</comment>
<dbReference type="PRINTS" id="PR00107">
    <property type="entry name" value="PHOSPHOCPHPR"/>
</dbReference>
<evidence type="ECO:0000259" key="8">
    <source>
        <dbReference type="PROSITE" id="PS51096"/>
    </source>
</evidence>
<evidence type="ECO:0000313" key="11">
    <source>
        <dbReference type="Proteomes" id="UP001232725"/>
    </source>
</evidence>
<evidence type="ECO:0000259" key="9">
    <source>
        <dbReference type="PROSITE" id="PS51350"/>
    </source>
</evidence>
<evidence type="ECO:0000256" key="5">
    <source>
        <dbReference type="ARBA" id="ARBA00020422"/>
    </source>
</evidence>
<comment type="subunit">
    <text evidence="7">Homodimer. The dihydroxyacetone kinase complex is composed of a homodimer of DhaM, a homodimer of DhaK and the subunit DhaL.</text>
</comment>
<evidence type="ECO:0000256" key="3">
    <source>
        <dbReference type="ARBA" id="ARBA00003681"/>
    </source>
</evidence>
<evidence type="ECO:0000256" key="7">
    <source>
        <dbReference type="ARBA" id="ARBA00046577"/>
    </source>
</evidence>
<evidence type="ECO:0000256" key="6">
    <source>
        <dbReference type="ARBA" id="ARBA00022679"/>
    </source>
</evidence>
<dbReference type="PROSITE" id="PS00369">
    <property type="entry name" value="PTS_HPR_HIS"/>
    <property type="match status" value="1"/>
</dbReference>